<dbReference type="EMBL" id="MLJW01000001">
    <property type="protein sequence ID" value="OIR19819.1"/>
    <property type="molecule type" value="Genomic_DNA"/>
</dbReference>
<dbReference type="AlphaFoldDB" id="A0A1J5TI33"/>
<dbReference type="GO" id="GO:0016491">
    <property type="term" value="F:oxidoreductase activity"/>
    <property type="evidence" value="ECO:0007669"/>
    <property type="project" value="UniProtKB-ARBA"/>
</dbReference>
<organism evidence="2">
    <name type="scientific">mine drainage metagenome</name>
    <dbReference type="NCBI Taxonomy" id="410659"/>
    <lineage>
        <taxon>unclassified sequences</taxon>
        <taxon>metagenomes</taxon>
        <taxon>ecological metagenomes</taxon>
    </lineage>
</organism>
<comment type="caution">
    <text evidence="2">The sequence shown here is derived from an EMBL/GenBank/DDBJ whole genome shotgun (WGS) entry which is preliminary data.</text>
</comment>
<protein>
    <submittedName>
        <fullName evidence="2">Lactate utilization protein A</fullName>
    </submittedName>
</protein>
<proteinExistence type="predicted"/>
<name>A0A1J5TI33_9ZZZZ</name>
<reference evidence="2" key="1">
    <citation type="submission" date="2016-10" db="EMBL/GenBank/DDBJ databases">
        <title>Sequence of Gallionella enrichment culture.</title>
        <authorList>
            <person name="Poehlein A."/>
            <person name="Muehling M."/>
            <person name="Daniel R."/>
        </authorList>
    </citation>
    <scope>NUCLEOTIDE SEQUENCE</scope>
</reference>
<dbReference type="PANTHER" id="PTHR30296:SF0">
    <property type="entry name" value="LACTATE UTILIZATION PROTEIN A"/>
    <property type="match status" value="1"/>
</dbReference>
<dbReference type="Pfam" id="PF02754">
    <property type="entry name" value="CCG"/>
    <property type="match status" value="2"/>
</dbReference>
<evidence type="ECO:0000313" key="2">
    <source>
        <dbReference type="EMBL" id="OIR19819.1"/>
    </source>
</evidence>
<dbReference type="GO" id="GO:0005829">
    <property type="term" value="C:cytosol"/>
    <property type="evidence" value="ECO:0007669"/>
    <property type="project" value="TreeGrafter"/>
</dbReference>
<feature type="domain" description="Cysteine-rich" evidence="1">
    <location>
        <begin position="132"/>
        <end position="216"/>
    </location>
</feature>
<accession>A0A1J5TI33</accession>
<gene>
    <name evidence="2" type="primary">lutA_1</name>
    <name evidence="2" type="ORF">GALL_07030</name>
</gene>
<feature type="domain" description="Cysteine-rich" evidence="1">
    <location>
        <begin position="3"/>
        <end position="84"/>
    </location>
</feature>
<dbReference type="PANTHER" id="PTHR30296">
    <property type="entry name" value="UNCHARACTERIZED PROTEIN YKGE"/>
    <property type="match status" value="1"/>
</dbReference>
<evidence type="ECO:0000259" key="1">
    <source>
        <dbReference type="Pfam" id="PF02754"/>
    </source>
</evidence>
<sequence length="242" mass="26444">MRVGFFVTCLVDTMRPGIGFASLKLLEAAGCEVVVPEHQTCCGQPGYNSGDHKSAEAMALKFLAEFETFDYVVLPSGSCAGMIRVHYPDLFKHDPELSARFAALGQRTYELTDFLHRIARLEKVPGTFQGTVTYHDSCSGLRELDVYRQPRALLATMPGVKLQEMVESTTCCGFGGTFSLKYGELSTRMADNKCQHITATGADAIVGGDLGCLLNIEGRLRRTGDHTTRVLHVAEVLSGEEK</sequence>
<dbReference type="InterPro" id="IPR004017">
    <property type="entry name" value="Cys_rich_dom"/>
</dbReference>